<feature type="compositionally biased region" description="Polar residues" evidence="1">
    <location>
        <begin position="95"/>
        <end position="138"/>
    </location>
</feature>
<dbReference type="EMBL" id="KN838572">
    <property type="protein sequence ID" value="KIK04148.1"/>
    <property type="molecule type" value="Genomic_DNA"/>
</dbReference>
<dbReference type="Proteomes" id="UP000054477">
    <property type="component" value="Unassembled WGS sequence"/>
</dbReference>
<reference evidence="2 3" key="1">
    <citation type="submission" date="2014-04" db="EMBL/GenBank/DDBJ databases">
        <authorList>
            <consortium name="DOE Joint Genome Institute"/>
            <person name="Kuo A."/>
            <person name="Kohler A."/>
            <person name="Nagy L.G."/>
            <person name="Floudas D."/>
            <person name="Copeland A."/>
            <person name="Barry K.W."/>
            <person name="Cichocki N."/>
            <person name="Veneault-Fourrey C."/>
            <person name="LaButti K."/>
            <person name="Lindquist E.A."/>
            <person name="Lipzen A."/>
            <person name="Lundell T."/>
            <person name="Morin E."/>
            <person name="Murat C."/>
            <person name="Sun H."/>
            <person name="Tunlid A."/>
            <person name="Henrissat B."/>
            <person name="Grigoriev I.V."/>
            <person name="Hibbett D.S."/>
            <person name="Martin F."/>
            <person name="Nordberg H.P."/>
            <person name="Cantor M.N."/>
            <person name="Hua S.X."/>
        </authorList>
    </citation>
    <scope>NUCLEOTIDE SEQUENCE [LARGE SCALE GENOMIC DNA]</scope>
    <source>
        <strain evidence="2 3">LaAM-08-1</strain>
    </source>
</reference>
<dbReference type="HOGENOM" id="CLU_1855584_0_0_1"/>
<name>A0A0C9Y7Y4_9AGAR</name>
<feature type="region of interest" description="Disordered" evidence="1">
    <location>
        <begin position="63"/>
        <end position="138"/>
    </location>
</feature>
<evidence type="ECO:0000313" key="3">
    <source>
        <dbReference type="Proteomes" id="UP000054477"/>
    </source>
</evidence>
<organism evidence="2 3">
    <name type="scientific">Laccaria amethystina LaAM-08-1</name>
    <dbReference type="NCBI Taxonomy" id="1095629"/>
    <lineage>
        <taxon>Eukaryota</taxon>
        <taxon>Fungi</taxon>
        <taxon>Dikarya</taxon>
        <taxon>Basidiomycota</taxon>
        <taxon>Agaricomycotina</taxon>
        <taxon>Agaricomycetes</taxon>
        <taxon>Agaricomycetidae</taxon>
        <taxon>Agaricales</taxon>
        <taxon>Agaricineae</taxon>
        <taxon>Hydnangiaceae</taxon>
        <taxon>Laccaria</taxon>
    </lineage>
</organism>
<reference evidence="3" key="2">
    <citation type="submission" date="2015-01" db="EMBL/GenBank/DDBJ databases">
        <title>Evolutionary Origins and Diversification of the Mycorrhizal Mutualists.</title>
        <authorList>
            <consortium name="DOE Joint Genome Institute"/>
            <consortium name="Mycorrhizal Genomics Consortium"/>
            <person name="Kohler A."/>
            <person name="Kuo A."/>
            <person name="Nagy L.G."/>
            <person name="Floudas D."/>
            <person name="Copeland A."/>
            <person name="Barry K.W."/>
            <person name="Cichocki N."/>
            <person name="Veneault-Fourrey C."/>
            <person name="LaButti K."/>
            <person name="Lindquist E.A."/>
            <person name="Lipzen A."/>
            <person name="Lundell T."/>
            <person name="Morin E."/>
            <person name="Murat C."/>
            <person name="Riley R."/>
            <person name="Ohm R."/>
            <person name="Sun H."/>
            <person name="Tunlid A."/>
            <person name="Henrissat B."/>
            <person name="Grigoriev I.V."/>
            <person name="Hibbett D.S."/>
            <person name="Martin F."/>
        </authorList>
    </citation>
    <scope>NUCLEOTIDE SEQUENCE [LARGE SCALE GENOMIC DNA]</scope>
    <source>
        <strain evidence="3">LaAM-08-1</strain>
    </source>
</reference>
<gene>
    <name evidence="2" type="ORF">K443DRAFT_676114</name>
</gene>
<accession>A0A0C9Y7Y4</accession>
<evidence type="ECO:0000256" key="1">
    <source>
        <dbReference type="SAM" id="MobiDB-lite"/>
    </source>
</evidence>
<keyword evidence="3" id="KW-1185">Reference proteome</keyword>
<dbReference type="AlphaFoldDB" id="A0A0C9Y7Y4"/>
<feature type="compositionally biased region" description="Polar residues" evidence="1">
    <location>
        <begin position="65"/>
        <end position="87"/>
    </location>
</feature>
<protein>
    <submittedName>
        <fullName evidence="2">Uncharacterized protein</fullName>
    </submittedName>
</protein>
<sequence>MRRFLKETYRCPSWILSTPFDVPSPFALTVANEAADVGLLNGNLNLASEILLDIFAPTPAEGASVDSTLTWDSTLDGDSNLDATSPGANLDAESPGSNSDTTSPRPSSDAGSPGSKSNVASPGSSTDPTSPASLTKLG</sequence>
<evidence type="ECO:0000313" key="2">
    <source>
        <dbReference type="EMBL" id="KIK04148.1"/>
    </source>
</evidence>
<proteinExistence type="predicted"/>